<accession>A0A5C5RSG0</accession>
<keyword evidence="1" id="KW-1133">Transmembrane helix</keyword>
<evidence type="ECO:0000256" key="1">
    <source>
        <dbReference type="SAM" id="Phobius"/>
    </source>
</evidence>
<dbReference type="EMBL" id="VIGX01000027">
    <property type="protein sequence ID" value="TWS25532.1"/>
    <property type="molecule type" value="Genomic_DNA"/>
</dbReference>
<feature type="transmembrane region" description="Helical" evidence="1">
    <location>
        <begin position="242"/>
        <end position="260"/>
    </location>
</feature>
<proteinExistence type="predicted"/>
<feature type="transmembrane region" description="Helical" evidence="1">
    <location>
        <begin position="12"/>
        <end position="38"/>
    </location>
</feature>
<feature type="transmembrane region" description="Helical" evidence="1">
    <location>
        <begin position="166"/>
        <end position="183"/>
    </location>
</feature>
<feature type="transmembrane region" description="Helical" evidence="1">
    <location>
        <begin position="215"/>
        <end position="235"/>
    </location>
</feature>
<feature type="transmembrane region" description="Helical" evidence="1">
    <location>
        <begin position="266"/>
        <end position="288"/>
    </location>
</feature>
<dbReference type="AlphaFoldDB" id="A0A5C5RSG0"/>
<sequence>MITERNAPRWRAVGWVLGGVATLLMMSFVCDAYTVYVWGGASPAGWAPSTGIDWSNLAFATVMGTVSLAAGIIVTLTMPAPLADSCPAPISWRRSWPRLWRTAVVYLAVMSTVAVFVRALIIAPVLRAHAPSTVPEVSSAPLSTGAVRIAEVFQFVIYGGPFEEPVFVALPILGASLVTLFLNQYGSARAAQWFVMCSMPVLVIASLVGRAGIHLYQGVDAAIAAVVWGAAALLLYLRWRSLVGLVLGHVVYNVVYVDVLRRIGSVALLLTTTGLLIAASAAIGVAALRKHRSAPRATR</sequence>
<gene>
    <name evidence="2" type="ORF">FK530_23190</name>
</gene>
<reference evidence="2 3" key="1">
    <citation type="submission" date="2019-06" db="EMBL/GenBank/DDBJ databases">
        <title>Tsukamurella conjunctivitidis sp. nov., Tsukamurella assacharolytica sp. nov. and Tsukamurella sputae sp. nov. isolated from patients with conjunctivitis, bacteraemia (lymphoma) and respiratory infection (sputum) in Hong Kong.</title>
        <authorList>
            <person name="Teng J.L.L."/>
            <person name="Lee H.H."/>
            <person name="Fong J.Y.H."/>
            <person name="Fok K.M.N."/>
            <person name="Lau S.K.P."/>
            <person name="Woo P.C.Y."/>
        </authorList>
    </citation>
    <scope>NUCLEOTIDE SEQUENCE [LARGE SCALE GENOMIC DNA]</scope>
    <source>
        <strain evidence="2 3">HKU72</strain>
    </source>
</reference>
<evidence type="ECO:0000313" key="2">
    <source>
        <dbReference type="EMBL" id="TWS25532.1"/>
    </source>
</evidence>
<organism evidence="2 3">
    <name type="scientific">Tsukamurella conjunctivitidis</name>
    <dbReference type="NCBI Taxonomy" id="2592068"/>
    <lineage>
        <taxon>Bacteria</taxon>
        <taxon>Bacillati</taxon>
        <taxon>Actinomycetota</taxon>
        <taxon>Actinomycetes</taxon>
        <taxon>Mycobacteriales</taxon>
        <taxon>Tsukamurellaceae</taxon>
        <taxon>Tsukamurella</taxon>
    </lineage>
</organism>
<keyword evidence="1" id="KW-0472">Membrane</keyword>
<feature type="transmembrane region" description="Helical" evidence="1">
    <location>
        <begin position="58"/>
        <end position="82"/>
    </location>
</feature>
<keyword evidence="3" id="KW-1185">Reference proteome</keyword>
<feature type="transmembrane region" description="Helical" evidence="1">
    <location>
        <begin position="190"/>
        <end position="209"/>
    </location>
</feature>
<protein>
    <submittedName>
        <fullName evidence="2">Uncharacterized protein</fullName>
    </submittedName>
</protein>
<keyword evidence="1" id="KW-0812">Transmembrane</keyword>
<dbReference type="OrthoDB" id="27194at2"/>
<dbReference type="Proteomes" id="UP000319375">
    <property type="component" value="Unassembled WGS sequence"/>
</dbReference>
<comment type="caution">
    <text evidence="2">The sequence shown here is derived from an EMBL/GenBank/DDBJ whole genome shotgun (WGS) entry which is preliminary data.</text>
</comment>
<dbReference type="RefSeq" id="WP_114514374.1">
    <property type="nucleotide sequence ID" value="NZ_VIGX01000027.1"/>
</dbReference>
<feature type="transmembrane region" description="Helical" evidence="1">
    <location>
        <begin position="103"/>
        <end position="126"/>
    </location>
</feature>
<evidence type="ECO:0000313" key="3">
    <source>
        <dbReference type="Proteomes" id="UP000319375"/>
    </source>
</evidence>
<name>A0A5C5RSG0_9ACTN</name>